<protein>
    <submittedName>
        <fullName evidence="1">Uncharacterized protein</fullName>
    </submittedName>
</protein>
<dbReference type="AlphaFoldDB" id="A0A2P0QG85"/>
<sequence length="89" mass="9960">MVRSKLITFKIFQASLRVFSKRFIRHGPLVGPLPESNRSHRFLRKMHVTAPSEVAKVGGPPSLHHRQGSQALLKGRYSIEIVTISASLT</sequence>
<reference evidence="1" key="1">
    <citation type="submission" date="2016-03" db="EMBL/GenBank/DDBJ databases">
        <title>The evolution of Pseudomonas syringae pv. actinidiae in New Zealand.</title>
        <authorList>
            <person name="Taiaroa G."/>
            <person name="Poulter R.T.M."/>
            <person name="Lamont I."/>
            <person name="Stockwell P."/>
            <person name="Butler M.I."/>
        </authorList>
    </citation>
    <scope>NUCLEOTIDE SEQUENCE</scope>
    <source>
        <strain evidence="1">RT849</strain>
    </source>
</reference>
<organism evidence="1">
    <name type="scientific">Pseudomonas syringae pv. actinidiae</name>
    <dbReference type="NCBI Taxonomy" id="103796"/>
    <lineage>
        <taxon>Bacteria</taxon>
        <taxon>Pseudomonadati</taxon>
        <taxon>Pseudomonadota</taxon>
        <taxon>Gammaproteobacteria</taxon>
        <taxon>Pseudomonadales</taxon>
        <taxon>Pseudomonadaceae</taxon>
        <taxon>Pseudomonas</taxon>
        <taxon>Pseudomonas syringae</taxon>
    </lineage>
</organism>
<name>A0A2P0QG85_PSESF</name>
<proteinExistence type="predicted"/>
<evidence type="ECO:0000313" key="1">
    <source>
        <dbReference type="EMBL" id="ARO45394.1"/>
    </source>
</evidence>
<accession>A0A2P0QG85</accession>
<dbReference type="EMBL" id="KX009065">
    <property type="protein sequence ID" value="ARO45394.1"/>
    <property type="molecule type" value="Genomic_DNA"/>
</dbReference>